<dbReference type="EMBL" id="MT143347">
    <property type="protein sequence ID" value="QJA95820.1"/>
    <property type="molecule type" value="Genomic_DNA"/>
</dbReference>
<organism evidence="1">
    <name type="scientific">viral metagenome</name>
    <dbReference type="NCBI Taxonomy" id="1070528"/>
    <lineage>
        <taxon>unclassified sequences</taxon>
        <taxon>metagenomes</taxon>
        <taxon>organismal metagenomes</taxon>
    </lineage>
</organism>
<dbReference type="AlphaFoldDB" id="A0A6M3LLN6"/>
<accession>A0A6M3LLN6</accession>
<evidence type="ECO:0000313" key="1">
    <source>
        <dbReference type="EMBL" id="QJA95820.1"/>
    </source>
</evidence>
<proteinExistence type="predicted"/>
<protein>
    <submittedName>
        <fullName evidence="1">Uncharacterized protein</fullName>
    </submittedName>
</protein>
<reference evidence="1" key="1">
    <citation type="submission" date="2020-03" db="EMBL/GenBank/DDBJ databases">
        <title>The deep terrestrial virosphere.</title>
        <authorList>
            <person name="Holmfeldt K."/>
            <person name="Nilsson E."/>
            <person name="Simone D."/>
            <person name="Lopez-Fernandez M."/>
            <person name="Wu X."/>
            <person name="de Brujin I."/>
            <person name="Lundin D."/>
            <person name="Andersson A."/>
            <person name="Bertilsson S."/>
            <person name="Dopson M."/>
        </authorList>
    </citation>
    <scope>NUCLEOTIDE SEQUENCE</scope>
    <source>
        <strain evidence="1">MM415B05145</strain>
    </source>
</reference>
<name>A0A6M3LLN6_9ZZZZ</name>
<gene>
    <name evidence="1" type="ORF">MM415B05145_0002</name>
</gene>
<sequence length="197" mass="23029">MQKVFQNALYHQEPTVLLRRLLPLCLGHLHQLYAAESCYVNGGAKHLFDLVFAVGICSRTWEEGIAWLHSPTLLRSVKRWGRESSRTLNFFEEERKFAVYFDEYSQLPYRRIKEGPEAGRPYKHPWTLILATELLDKVGESRAWNMPLPLALSYWSGWQEIAHGDDTLNSEQDDRNLKMQQEYMAEQKRKAEMKAVA</sequence>